<dbReference type="OrthoDB" id="2444024at2759"/>
<keyword evidence="2" id="KW-1185">Reference proteome</keyword>
<dbReference type="EMBL" id="CAJVPL010000151">
    <property type="protein sequence ID" value="CAG8455500.1"/>
    <property type="molecule type" value="Genomic_DNA"/>
</dbReference>
<accession>A0A9N8VJY0</accession>
<reference evidence="1" key="1">
    <citation type="submission" date="2021-06" db="EMBL/GenBank/DDBJ databases">
        <authorList>
            <person name="Kallberg Y."/>
            <person name="Tangrot J."/>
            <person name="Rosling A."/>
        </authorList>
    </citation>
    <scope>NUCLEOTIDE SEQUENCE</scope>
    <source>
        <strain evidence="1">MT106</strain>
    </source>
</reference>
<dbReference type="Proteomes" id="UP000789831">
    <property type="component" value="Unassembled WGS sequence"/>
</dbReference>
<comment type="caution">
    <text evidence="1">The sequence shown here is derived from an EMBL/GenBank/DDBJ whole genome shotgun (WGS) entry which is preliminary data.</text>
</comment>
<organism evidence="1 2">
    <name type="scientific">Ambispora gerdemannii</name>
    <dbReference type="NCBI Taxonomy" id="144530"/>
    <lineage>
        <taxon>Eukaryota</taxon>
        <taxon>Fungi</taxon>
        <taxon>Fungi incertae sedis</taxon>
        <taxon>Mucoromycota</taxon>
        <taxon>Glomeromycotina</taxon>
        <taxon>Glomeromycetes</taxon>
        <taxon>Archaeosporales</taxon>
        <taxon>Ambisporaceae</taxon>
        <taxon>Ambispora</taxon>
    </lineage>
</organism>
<evidence type="ECO:0000313" key="2">
    <source>
        <dbReference type="Proteomes" id="UP000789831"/>
    </source>
</evidence>
<dbReference type="AlphaFoldDB" id="A0A9N8VJY0"/>
<sequence length="44" mass="5108">MPEKQTKLNKNETPSFEEFMKTYEGEEGVIDNYKFEVDGYGNIG</sequence>
<gene>
    <name evidence="1" type="ORF">AGERDE_LOCUS1973</name>
</gene>
<proteinExistence type="predicted"/>
<name>A0A9N8VJY0_9GLOM</name>
<protein>
    <submittedName>
        <fullName evidence="1">12955_t:CDS:1</fullName>
    </submittedName>
</protein>
<evidence type="ECO:0000313" key="1">
    <source>
        <dbReference type="EMBL" id="CAG8455500.1"/>
    </source>
</evidence>